<keyword evidence="5" id="KW-0511">Multifunctional enzyme</keyword>
<feature type="domain" description="NAD-dependent epimerase/dehydratase" evidence="6">
    <location>
        <begin position="8"/>
        <end position="239"/>
    </location>
</feature>
<sequence>MTEITGKIYVAGHRGMVGSAVCRRLASEKNCQVLTATRDSLDLTNQSSVEDFFAQERPDAVIFAAARVGGVLANDTYPVEFLGDNLLMSTFAINAAYAAGVKRFLFLGSTCIYPRDCPQPIQEDALLTGPLEKTNEAYALAKIAGLKLCQFYRRQHGVMFHSAMPTNLYGPGDNYHPQHSHVLPALLRRFHEARQEGLESVTIWGTGTPRREFLYVDDLADALAFLMTQQNPPDWANVGTGVDLSILELAQLVANTVGYQGEIKTDPSKPDGTPVKCSDVSRLNALGWKHKIELAQGLKTTYDHFLNEVESGQMRSV</sequence>
<keyword evidence="8" id="KW-1185">Reference proteome</keyword>
<feature type="binding site" evidence="5">
    <location>
        <begin position="165"/>
        <end position="168"/>
    </location>
    <ligand>
        <name>NADP(+)</name>
        <dbReference type="ChEBI" id="CHEBI:58349"/>
    </ligand>
</feature>
<keyword evidence="4 5" id="KW-0413">Isomerase</keyword>
<organism evidence="7 8">
    <name type="scientific">Novipirellula rosea</name>
    <dbReference type="NCBI Taxonomy" id="1031540"/>
    <lineage>
        <taxon>Bacteria</taxon>
        <taxon>Pseudomonadati</taxon>
        <taxon>Planctomycetota</taxon>
        <taxon>Planctomycetia</taxon>
        <taxon>Pirellulales</taxon>
        <taxon>Pirellulaceae</taxon>
        <taxon>Novipirellula</taxon>
    </lineage>
</organism>
<dbReference type="EC" id="1.1.1.271" evidence="5"/>
<dbReference type="InterPro" id="IPR036291">
    <property type="entry name" value="NAD(P)-bd_dom_sf"/>
</dbReference>
<keyword evidence="2 5" id="KW-0521">NADP</keyword>
<dbReference type="InterPro" id="IPR028614">
    <property type="entry name" value="GDP_fucose/colitose_synth"/>
</dbReference>
<protein>
    <recommendedName>
        <fullName evidence="5">GDP-L-fucose synthase</fullName>
        <ecNumber evidence="5">1.1.1.271</ecNumber>
    </recommendedName>
    <alternativeName>
        <fullName evidence="5">GDP-4-keto-6-deoxy-D-mannose-3,5-epimerase-4-reductase</fullName>
    </alternativeName>
</protein>
<dbReference type="Gene3D" id="3.40.50.720">
    <property type="entry name" value="NAD(P)-binding Rossmann-like Domain"/>
    <property type="match status" value="1"/>
</dbReference>
<dbReference type="RefSeq" id="WP_345319262.1">
    <property type="nucleotide sequence ID" value="NZ_BAABGA010000008.1"/>
</dbReference>
<name>A0ABP8M9Y7_9BACT</name>
<gene>
    <name evidence="5" type="primary">fcl</name>
    <name evidence="7" type="ORF">GCM10023156_06020</name>
</gene>
<feature type="binding site" evidence="5">
    <location>
        <position position="142"/>
    </location>
    <ligand>
        <name>NADP(+)</name>
        <dbReference type="ChEBI" id="CHEBI:58349"/>
    </ligand>
</feature>
<feature type="binding site" evidence="5">
    <location>
        <position position="181"/>
    </location>
    <ligand>
        <name>NADP(+)</name>
        <dbReference type="ChEBI" id="CHEBI:58349"/>
    </ligand>
</feature>
<dbReference type="PANTHER" id="PTHR43238">
    <property type="entry name" value="GDP-L-FUCOSE SYNTHASE"/>
    <property type="match status" value="1"/>
</dbReference>
<feature type="binding site" evidence="5">
    <location>
        <begin position="12"/>
        <end position="18"/>
    </location>
    <ligand>
        <name>NADP(+)</name>
        <dbReference type="ChEBI" id="CHEBI:58349"/>
    </ligand>
</feature>
<dbReference type="Pfam" id="PF01370">
    <property type="entry name" value="Epimerase"/>
    <property type="match status" value="1"/>
</dbReference>
<feature type="site" description="Important for catalytic activity" evidence="5">
    <location>
        <position position="109"/>
    </location>
</feature>
<comment type="catalytic activity">
    <reaction evidence="5">
        <text>GDP-beta-L-fucose + NADP(+) = GDP-4-dehydro-alpha-D-rhamnose + NADPH + H(+)</text>
        <dbReference type="Rhea" id="RHEA:18885"/>
        <dbReference type="ChEBI" id="CHEBI:15378"/>
        <dbReference type="ChEBI" id="CHEBI:57273"/>
        <dbReference type="ChEBI" id="CHEBI:57783"/>
        <dbReference type="ChEBI" id="CHEBI:57964"/>
        <dbReference type="ChEBI" id="CHEBI:58349"/>
        <dbReference type="EC" id="1.1.1.271"/>
    </reaction>
</comment>
<dbReference type="Proteomes" id="UP001500840">
    <property type="component" value="Unassembled WGS sequence"/>
</dbReference>
<comment type="similarity">
    <text evidence="1 5">Belongs to the NAD(P)-dependent epimerase/dehydratase family. Fucose synthase subfamily.</text>
</comment>
<comment type="caution">
    <text evidence="7">The sequence shown here is derived from an EMBL/GenBank/DDBJ whole genome shotgun (WGS) entry which is preliminary data.</text>
</comment>
<feature type="binding site" evidence="5">
    <location>
        <position position="204"/>
    </location>
    <ligand>
        <name>substrate</name>
    </ligand>
</feature>
<feature type="binding site" evidence="5">
    <location>
        <position position="211"/>
    </location>
    <ligand>
        <name>substrate</name>
    </ligand>
</feature>
<keyword evidence="3 5" id="KW-0560">Oxidoreductase</keyword>
<feature type="binding site" evidence="5">
    <location>
        <begin position="107"/>
        <end position="110"/>
    </location>
    <ligand>
        <name>NADP(+)</name>
        <dbReference type="ChEBI" id="CHEBI:58349"/>
    </ligand>
</feature>
<accession>A0ABP8M9Y7</accession>
<evidence type="ECO:0000313" key="8">
    <source>
        <dbReference type="Proteomes" id="UP001500840"/>
    </source>
</evidence>
<evidence type="ECO:0000259" key="6">
    <source>
        <dbReference type="Pfam" id="PF01370"/>
    </source>
</evidence>
<proteinExistence type="inferred from homology"/>
<dbReference type="Gene3D" id="3.90.25.10">
    <property type="entry name" value="UDP-galactose 4-epimerase, domain 1"/>
    <property type="match status" value="1"/>
</dbReference>
<feature type="site" description="Important for catalytic activity" evidence="5">
    <location>
        <position position="111"/>
    </location>
</feature>
<feature type="active site" description="Proton donor/acceptor" evidence="5">
    <location>
        <position position="138"/>
    </location>
</feature>
<dbReference type="EMBL" id="BAABGA010000008">
    <property type="protein sequence ID" value="GAA4445859.1"/>
    <property type="molecule type" value="Genomic_DNA"/>
</dbReference>
<comment type="function">
    <text evidence="5">Catalyzes the two-step NADP-dependent conversion of GDP-4-dehydro-6-deoxy-D-mannose to GDP-fucose, involving an epimerase and a reductase reaction.</text>
</comment>
<feature type="binding site" evidence="5">
    <location>
        <position position="271"/>
    </location>
    <ligand>
        <name>substrate</name>
    </ligand>
</feature>
<dbReference type="PANTHER" id="PTHR43238:SF1">
    <property type="entry name" value="GDP-L-FUCOSE SYNTHASE"/>
    <property type="match status" value="1"/>
</dbReference>
<dbReference type="CDD" id="cd05239">
    <property type="entry name" value="GDP_FS_SDR_e"/>
    <property type="match status" value="1"/>
</dbReference>
<dbReference type="InterPro" id="IPR001509">
    <property type="entry name" value="Epimerase_deHydtase"/>
</dbReference>
<evidence type="ECO:0000256" key="3">
    <source>
        <dbReference type="ARBA" id="ARBA00023002"/>
    </source>
</evidence>
<dbReference type="SUPFAM" id="SSF51735">
    <property type="entry name" value="NAD(P)-binding Rossmann-fold domains"/>
    <property type="match status" value="1"/>
</dbReference>
<feature type="binding site" evidence="5">
    <location>
        <position position="189"/>
    </location>
    <ligand>
        <name>substrate</name>
    </ligand>
</feature>
<evidence type="ECO:0000256" key="1">
    <source>
        <dbReference type="ARBA" id="ARBA00005959"/>
    </source>
</evidence>
<evidence type="ECO:0000256" key="4">
    <source>
        <dbReference type="ARBA" id="ARBA00023235"/>
    </source>
</evidence>
<reference evidence="8" key="1">
    <citation type="journal article" date="2019" name="Int. J. Syst. Evol. Microbiol.">
        <title>The Global Catalogue of Microorganisms (GCM) 10K type strain sequencing project: providing services to taxonomists for standard genome sequencing and annotation.</title>
        <authorList>
            <consortium name="The Broad Institute Genomics Platform"/>
            <consortium name="The Broad Institute Genome Sequencing Center for Infectious Disease"/>
            <person name="Wu L."/>
            <person name="Ma J."/>
        </authorList>
    </citation>
    <scope>NUCLEOTIDE SEQUENCE [LARGE SCALE GENOMIC DNA]</scope>
    <source>
        <strain evidence="8">JCM 17759</strain>
    </source>
</reference>
<evidence type="ECO:0000256" key="5">
    <source>
        <dbReference type="HAMAP-Rule" id="MF_00956"/>
    </source>
</evidence>
<dbReference type="HAMAP" id="MF_00956">
    <property type="entry name" value="GDP_fucose_synth"/>
    <property type="match status" value="1"/>
</dbReference>
<evidence type="ECO:0000313" key="7">
    <source>
        <dbReference type="EMBL" id="GAA4445859.1"/>
    </source>
</evidence>
<evidence type="ECO:0000256" key="2">
    <source>
        <dbReference type="ARBA" id="ARBA00022857"/>
    </source>
</evidence>
<comment type="pathway">
    <text evidence="5">Nucleotide-sugar biosynthesis; GDP-L-fucose biosynthesis via de novo pathway; GDP-L-fucose from GDP-alpha-D-mannose: step 2/2.</text>
</comment>